<organism evidence="18 19">
    <name type="scientific">Pseudaminobacter salicylatoxidans</name>
    <dbReference type="NCBI Taxonomy" id="93369"/>
    <lineage>
        <taxon>Bacteria</taxon>
        <taxon>Pseudomonadati</taxon>
        <taxon>Pseudomonadota</taxon>
        <taxon>Alphaproteobacteria</taxon>
        <taxon>Hyphomicrobiales</taxon>
        <taxon>Phyllobacteriaceae</taxon>
        <taxon>Pseudaminobacter</taxon>
    </lineage>
</organism>
<evidence type="ECO:0000313" key="18">
    <source>
        <dbReference type="EMBL" id="PWJ80543.1"/>
    </source>
</evidence>
<comment type="caution">
    <text evidence="18">The sequence shown here is derived from an EMBL/GenBank/DDBJ whole genome shotgun (WGS) entry which is preliminary data.</text>
</comment>
<dbReference type="InterPro" id="IPR008332">
    <property type="entry name" value="MethylG_MeTrfase_N"/>
</dbReference>
<evidence type="ECO:0000256" key="9">
    <source>
        <dbReference type="ARBA" id="ARBA00022679"/>
    </source>
</evidence>
<dbReference type="GO" id="GO:0003908">
    <property type="term" value="F:methylated-DNA-[protein]-cysteine S-methyltransferase activity"/>
    <property type="evidence" value="ECO:0007669"/>
    <property type="project" value="UniProtKB-EC"/>
</dbReference>
<protein>
    <recommendedName>
        <fullName evidence="6">Methylated-DNA--protein-cysteine methyltransferase</fullName>
        <ecNumber evidence="5">2.1.1.63</ecNumber>
    </recommendedName>
</protein>
<comment type="catalytic activity">
    <reaction evidence="1">
        <text>a 4-O-methyl-thymidine in DNA + L-cysteinyl-[protein] = a thymidine in DNA + S-methyl-L-cysteinyl-[protein]</text>
        <dbReference type="Rhea" id="RHEA:53428"/>
        <dbReference type="Rhea" id="RHEA-COMP:10131"/>
        <dbReference type="Rhea" id="RHEA-COMP:10132"/>
        <dbReference type="Rhea" id="RHEA-COMP:13555"/>
        <dbReference type="Rhea" id="RHEA-COMP:13556"/>
        <dbReference type="ChEBI" id="CHEBI:29950"/>
        <dbReference type="ChEBI" id="CHEBI:82612"/>
        <dbReference type="ChEBI" id="CHEBI:137386"/>
        <dbReference type="ChEBI" id="CHEBI:137387"/>
        <dbReference type="EC" id="2.1.1.63"/>
    </reaction>
</comment>
<comment type="similarity">
    <text evidence="4">Belongs to the MGMT family.</text>
</comment>
<feature type="domain" description="Methylguanine DNA methyltransferase ribonuclease-like" evidence="17">
    <location>
        <begin position="7"/>
        <end position="92"/>
    </location>
</feature>
<dbReference type="Proteomes" id="UP000245396">
    <property type="component" value="Unassembled WGS sequence"/>
</dbReference>
<keyword evidence="11" id="KW-0227">DNA damage</keyword>
<dbReference type="Pfam" id="PF01035">
    <property type="entry name" value="DNA_binding_1"/>
    <property type="match status" value="1"/>
</dbReference>
<evidence type="ECO:0000256" key="2">
    <source>
        <dbReference type="ARBA" id="ARBA00001947"/>
    </source>
</evidence>
<comment type="catalytic activity">
    <reaction evidence="15">
        <text>a 6-O-methyl-2'-deoxyguanosine in DNA + L-cysteinyl-[protein] = S-methyl-L-cysteinyl-[protein] + a 2'-deoxyguanosine in DNA</text>
        <dbReference type="Rhea" id="RHEA:24000"/>
        <dbReference type="Rhea" id="RHEA-COMP:10131"/>
        <dbReference type="Rhea" id="RHEA-COMP:10132"/>
        <dbReference type="Rhea" id="RHEA-COMP:11367"/>
        <dbReference type="Rhea" id="RHEA-COMP:11368"/>
        <dbReference type="ChEBI" id="CHEBI:29950"/>
        <dbReference type="ChEBI" id="CHEBI:82612"/>
        <dbReference type="ChEBI" id="CHEBI:85445"/>
        <dbReference type="ChEBI" id="CHEBI:85448"/>
        <dbReference type="EC" id="2.1.1.63"/>
    </reaction>
</comment>
<dbReference type="RefSeq" id="WP_109613827.1">
    <property type="nucleotide sequence ID" value="NZ_QGGG01000012.1"/>
</dbReference>
<dbReference type="SUPFAM" id="SSF53155">
    <property type="entry name" value="Methylated DNA-protein cysteine methyltransferase domain"/>
    <property type="match status" value="1"/>
</dbReference>
<dbReference type="EMBL" id="QGGG01000012">
    <property type="protein sequence ID" value="PWJ80543.1"/>
    <property type="molecule type" value="Genomic_DNA"/>
</dbReference>
<dbReference type="AlphaFoldDB" id="A0A316BZT6"/>
<dbReference type="PANTHER" id="PTHR46460">
    <property type="entry name" value="METHYLATED-DNA--PROTEIN-CYSTEINE METHYLTRANSFERASE"/>
    <property type="match status" value="1"/>
</dbReference>
<dbReference type="Gene3D" id="3.30.160.70">
    <property type="entry name" value="Methylated DNA-protein cysteine methyltransferase domain"/>
    <property type="match status" value="1"/>
</dbReference>
<evidence type="ECO:0000256" key="3">
    <source>
        <dbReference type="ARBA" id="ARBA00003317"/>
    </source>
</evidence>
<comment type="cofactor">
    <cofactor evidence="2">
        <name>Zn(2+)</name>
        <dbReference type="ChEBI" id="CHEBI:29105"/>
    </cofactor>
</comment>
<dbReference type="CDD" id="cd06445">
    <property type="entry name" value="ATase"/>
    <property type="match status" value="1"/>
</dbReference>
<dbReference type="InterPro" id="IPR001497">
    <property type="entry name" value="MethylDNA_cys_MeTrfase_AS"/>
</dbReference>
<proteinExistence type="inferred from homology"/>
<evidence type="ECO:0000256" key="14">
    <source>
        <dbReference type="ARBA" id="ARBA00023204"/>
    </source>
</evidence>
<dbReference type="SUPFAM" id="SSF46767">
    <property type="entry name" value="Methylated DNA-protein cysteine methyltransferase, C-terminal domain"/>
    <property type="match status" value="1"/>
</dbReference>
<feature type="domain" description="Methylated-DNA-[protein]-cysteine S-methyltransferase DNA binding" evidence="16">
    <location>
        <begin position="97"/>
        <end position="179"/>
    </location>
</feature>
<keyword evidence="9 18" id="KW-0808">Transferase</keyword>
<dbReference type="STRING" id="1192868.GCA_000304395_01733"/>
<evidence type="ECO:0000256" key="8">
    <source>
        <dbReference type="ARBA" id="ARBA00022603"/>
    </source>
</evidence>
<evidence type="ECO:0000256" key="13">
    <source>
        <dbReference type="ARBA" id="ARBA00023125"/>
    </source>
</evidence>
<evidence type="ECO:0000256" key="15">
    <source>
        <dbReference type="ARBA" id="ARBA00049348"/>
    </source>
</evidence>
<dbReference type="Gene3D" id="1.10.10.10">
    <property type="entry name" value="Winged helix-like DNA-binding domain superfamily/Winged helix DNA-binding domain"/>
    <property type="match status" value="1"/>
</dbReference>
<dbReference type="InterPro" id="IPR036631">
    <property type="entry name" value="MGMT_N_sf"/>
</dbReference>
<dbReference type="PROSITE" id="PS00374">
    <property type="entry name" value="MGMT"/>
    <property type="match status" value="1"/>
</dbReference>
<reference evidence="18 19" key="1">
    <citation type="submission" date="2018-05" db="EMBL/GenBank/DDBJ databases">
        <title>Genomic Encyclopedia of Type Strains, Phase IV (KMG-IV): sequencing the most valuable type-strain genomes for metagenomic binning, comparative biology and taxonomic classification.</title>
        <authorList>
            <person name="Goeker M."/>
        </authorList>
    </citation>
    <scope>NUCLEOTIDE SEQUENCE [LARGE SCALE GENOMIC DNA]</scope>
    <source>
        <strain evidence="18 19">DSM 6986</strain>
    </source>
</reference>
<dbReference type="InterPro" id="IPR014048">
    <property type="entry name" value="MethylDNA_cys_MeTrfase_DNA-bd"/>
</dbReference>
<comment type="function">
    <text evidence="3">Involved in the cellular defense against the biological effects of O6-methylguanine (O6-MeG) and O4-methylthymine (O4-MeT) in DNA. Repairs the methylated nucleobase in DNA by stoichiometrically transferring the methyl group to a cysteine residue in the enzyme. This is a suicide reaction: the enzyme is irreversibly inactivated.</text>
</comment>
<evidence type="ECO:0000259" key="17">
    <source>
        <dbReference type="Pfam" id="PF02870"/>
    </source>
</evidence>
<evidence type="ECO:0000256" key="1">
    <source>
        <dbReference type="ARBA" id="ARBA00001286"/>
    </source>
</evidence>
<evidence type="ECO:0000256" key="11">
    <source>
        <dbReference type="ARBA" id="ARBA00022763"/>
    </source>
</evidence>
<keyword evidence="12" id="KW-0862">Zinc</keyword>
<sequence>MSSAFPYHLFETPLGWIGIAWSERGLSRVQLPERDRAATERRLVATLPRAQAAHPAEQSAEQLPAAIAEAVAAIRRYAAGETVDFTDIAVDLGDADDFRLAIYDAARGLGFGETVTYGELAARAGHAGLARETGQALGQNPVPIVVPCHRILAAGGKIGGFSAPGGSVTKERLLNLEGVQVGPPPSAQGSFAF</sequence>
<dbReference type="GO" id="GO:0032259">
    <property type="term" value="P:methylation"/>
    <property type="evidence" value="ECO:0007669"/>
    <property type="project" value="UniProtKB-KW"/>
</dbReference>
<dbReference type="InterPro" id="IPR036217">
    <property type="entry name" value="MethylDNA_cys_MeTrfase_DNAb"/>
</dbReference>
<evidence type="ECO:0000313" key="19">
    <source>
        <dbReference type="Proteomes" id="UP000245396"/>
    </source>
</evidence>
<keyword evidence="7" id="KW-0597">Phosphoprotein</keyword>
<evidence type="ECO:0000256" key="6">
    <source>
        <dbReference type="ARBA" id="ARBA00015377"/>
    </source>
</evidence>
<evidence type="ECO:0000256" key="7">
    <source>
        <dbReference type="ARBA" id="ARBA00022553"/>
    </source>
</evidence>
<dbReference type="OrthoDB" id="9802228at2"/>
<evidence type="ECO:0000259" key="16">
    <source>
        <dbReference type="Pfam" id="PF01035"/>
    </source>
</evidence>
<dbReference type="NCBIfam" id="TIGR00589">
    <property type="entry name" value="ogt"/>
    <property type="match status" value="1"/>
</dbReference>
<dbReference type="EC" id="2.1.1.63" evidence="5"/>
<evidence type="ECO:0000256" key="12">
    <source>
        <dbReference type="ARBA" id="ARBA00022833"/>
    </source>
</evidence>
<keyword evidence="10" id="KW-0479">Metal-binding</keyword>
<dbReference type="GO" id="GO:0046872">
    <property type="term" value="F:metal ion binding"/>
    <property type="evidence" value="ECO:0007669"/>
    <property type="project" value="UniProtKB-KW"/>
</dbReference>
<keyword evidence="13" id="KW-0238">DNA-binding</keyword>
<accession>A0A316BZT6</accession>
<dbReference type="InterPro" id="IPR036388">
    <property type="entry name" value="WH-like_DNA-bd_sf"/>
</dbReference>
<dbReference type="GO" id="GO:0006281">
    <property type="term" value="P:DNA repair"/>
    <property type="evidence" value="ECO:0007669"/>
    <property type="project" value="UniProtKB-KW"/>
</dbReference>
<evidence type="ECO:0000256" key="10">
    <source>
        <dbReference type="ARBA" id="ARBA00022723"/>
    </source>
</evidence>
<evidence type="ECO:0000256" key="4">
    <source>
        <dbReference type="ARBA" id="ARBA00008711"/>
    </source>
</evidence>
<evidence type="ECO:0000256" key="5">
    <source>
        <dbReference type="ARBA" id="ARBA00011918"/>
    </source>
</evidence>
<keyword evidence="14" id="KW-0234">DNA repair</keyword>
<keyword evidence="19" id="KW-1185">Reference proteome</keyword>
<keyword evidence="8 18" id="KW-0489">Methyltransferase</keyword>
<name>A0A316BZT6_PSESE</name>
<dbReference type="Pfam" id="PF02870">
    <property type="entry name" value="Methyltransf_1N"/>
    <property type="match status" value="1"/>
</dbReference>
<dbReference type="GO" id="GO:0003677">
    <property type="term" value="F:DNA binding"/>
    <property type="evidence" value="ECO:0007669"/>
    <property type="project" value="UniProtKB-KW"/>
</dbReference>
<gene>
    <name evidence="18" type="ORF">C7441_11284</name>
</gene>
<dbReference type="PANTHER" id="PTHR46460:SF1">
    <property type="entry name" value="METHYLATED-DNA--PROTEIN-CYSTEINE METHYLTRANSFERASE"/>
    <property type="match status" value="1"/>
</dbReference>